<keyword evidence="5 8" id="KW-0812">Transmembrane</keyword>
<dbReference type="Proteomes" id="UP000542342">
    <property type="component" value="Unassembled WGS sequence"/>
</dbReference>
<dbReference type="Gene3D" id="3.30.70.1430">
    <property type="entry name" value="Multidrug efflux transporter AcrB pore domain"/>
    <property type="match status" value="2"/>
</dbReference>
<sequence>MIASLIASALRWRWVVLILAAAVCGAGWYSFRHQPIDAYPDISAQMVQVITVYPGRAPEEVERQVTVPIETAMRTVPKVETIRSRTIFGLSVVQLIFEEGTESYWARARVQERLATVSLPEGAEAELGPLATAYGEVYRYELVSDGSHSLMELRELNDWVVIPRLLRVPGVAEVTNFGGLEKQYSVTFRPADLDRFGLTLQDVIEAIQSNNASAGGSLLQRGSMSFVIRGSGAIQSLQDIEKIFVKSVRGIPIYLRDVAAVDLDYRPPSGIFSKDYHDEGVEGIVLLRKGENPSRVLSQINAAVEELNTALLPPGVRVAPFYDRQYLVDATLHTVTHSVLLGITLVVLVLLLFLGRPAMAALVALTIPFALLFAFILMYLTGIPIGLLSIGAIDFGVIVDGAVIMAEHIARRLGEARQRGDSRPVPRLVLEAALEMERPIFFSVLIILVAYLPLLSLSRIEGLLFRPMALTMVFALLGALLFALFVVPVLASLIFRRGYDEWENPLLALARPIYERLLRAFLGARWLVLAGVVCGLATVAGHILPRLGTEFLPYLDEGVIWVRANFPEGTSLRQSSEYGRRIREVVLEFPDVHFITVQAGRNDSGTDPFPPSRLEILIGPKPREHWTQFRSKHDLVAAIGQRLREEFPTTRFNFTQPIIDSVTEDTNGTSANLAIEFSGPDLAILLKLAQQTADLIRTIPGAQDVNIEQEGPQPQLVITPDRQRCAQHNVRIEDVTDLINIALGGEPIGTVYEGERRFHIVAKVDREVANSPLAIGRLPVYTPDGLPVPLNQVARIELVDGQTIIARENGRRRLTVRCDIVGRDQGGFVKEAQRHFDDTIRPLLPPGYRVAWLGMFENLERARQHFLYLIPLTILLILLLLIITFRSLTSAILVIAGIPFASLGAIIALDLRHMHINVSTGVGFCALFGIAMMDGVLMVRGINLLREAGLDLKTAILTGAQQRLRPILITAIVAIFGLLPASLATGLGSDVQRPLATVIVWGLFSAMLLTLFVLPVLYYLLPPHITPGPSSPSPGH</sequence>
<dbReference type="InterPro" id="IPR004763">
    <property type="entry name" value="CusA-like"/>
</dbReference>
<keyword evidence="10" id="KW-1185">Reference proteome</keyword>
<feature type="transmembrane region" description="Helical" evidence="8">
    <location>
        <begin position="921"/>
        <end position="942"/>
    </location>
</feature>
<gene>
    <name evidence="9" type="ORF">H0921_15130</name>
</gene>
<dbReference type="SUPFAM" id="SSF82693">
    <property type="entry name" value="Multidrug efflux transporter AcrB pore domain, PN1, PN2, PC1 and PC2 subdomains"/>
    <property type="match status" value="3"/>
</dbReference>
<evidence type="ECO:0000256" key="7">
    <source>
        <dbReference type="ARBA" id="ARBA00023136"/>
    </source>
</evidence>
<dbReference type="GO" id="GO:0042910">
    <property type="term" value="F:xenobiotic transmembrane transporter activity"/>
    <property type="evidence" value="ECO:0007669"/>
    <property type="project" value="TreeGrafter"/>
</dbReference>
<name>A0A7V8VGF6_9BACT</name>
<dbReference type="InterPro" id="IPR027463">
    <property type="entry name" value="AcrB_DN_DC_subdom"/>
</dbReference>
<dbReference type="RefSeq" id="WP_194539359.1">
    <property type="nucleotide sequence ID" value="NZ_JACEFB010000015.1"/>
</dbReference>
<dbReference type="Pfam" id="PF00873">
    <property type="entry name" value="ACR_tran"/>
    <property type="match status" value="1"/>
</dbReference>
<dbReference type="Gene3D" id="3.30.2090.10">
    <property type="entry name" value="Multidrug efflux transporter AcrB TolC docking domain, DN and DC subdomains"/>
    <property type="match status" value="2"/>
</dbReference>
<dbReference type="Gene3D" id="3.30.70.1440">
    <property type="entry name" value="Multidrug efflux transporter AcrB pore domain"/>
    <property type="match status" value="1"/>
</dbReference>
<dbReference type="EMBL" id="JACEFB010000015">
    <property type="protein sequence ID" value="MBA2227491.1"/>
    <property type="molecule type" value="Genomic_DNA"/>
</dbReference>
<dbReference type="SUPFAM" id="SSF82714">
    <property type="entry name" value="Multidrug efflux transporter AcrB TolC docking domain, DN and DC subdomains"/>
    <property type="match status" value="2"/>
</dbReference>
<keyword evidence="6 8" id="KW-1133">Transmembrane helix</keyword>
<feature type="transmembrane region" description="Helical" evidence="8">
    <location>
        <begin position="891"/>
        <end position="909"/>
    </location>
</feature>
<evidence type="ECO:0000256" key="1">
    <source>
        <dbReference type="ARBA" id="ARBA00004651"/>
    </source>
</evidence>
<keyword evidence="7 8" id="KW-0472">Membrane</keyword>
<dbReference type="PRINTS" id="PR00702">
    <property type="entry name" value="ACRIFLAVINRP"/>
</dbReference>
<feature type="transmembrane region" description="Helical" evidence="8">
    <location>
        <begin position="469"/>
        <end position="495"/>
    </location>
</feature>
<comment type="similarity">
    <text evidence="2">Belongs to the resistance-nodulation-cell division (RND) (TC 2.A.6) family.</text>
</comment>
<dbReference type="Gene3D" id="1.20.1640.10">
    <property type="entry name" value="Multidrug efflux transporter AcrB transmembrane domain"/>
    <property type="match status" value="2"/>
</dbReference>
<dbReference type="AlphaFoldDB" id="A0A7V8VGF6"/>
<feature type="transmembrane region" description="Helical" evidence="8">
    <location>
        <begin position="440"/>
        <end position="457"/>
    </location>
</feature>
<dbReference type="SUPFAM" id="SSF82866">
    <property type="entry name" value="Multidrug efflux transporter AcrB transmembrane domain"/>
    <property type="match status" value="2"/>
</dbReference>
<dbReference type="NCBIfam" id="TIGR00914">
    <property type="entry name" value="2A0601"/>
    <property type="match status" value="1"/>
</dbReference>
<keyword evidence="3" id="KW-0813">Transport</keyword>
<proteinExistence type="inferred from homology"/>
<feature type="transmembrane region" description="Helical" evidence="8">
    <location>
        <begin position="866"/>
        <end position="885"/>
    </location>
</feature>
<feature type="transmembrane region" description="Helical" evidence="8">
    <location>
        <begin position="999"/>
        <end position="1021"/>
    </location>
</feature>
<feature type="transmembrane region" description="Helical" evidence="8">
    <location>
        <begin position="12"/>
        <end position="31"/>
    </location>
</feature>
<dbReference type="Gene3D" id="3.30.70.1320">
    <property type="entry name" value="Multidrug efflux transporter AcrB pore domain like"/>
    <property type="match status" value="1"/>
</dbReference>
<comment type="caution">
    <text evidence="9">The sequence shown here is derived from an EMBL/GenBank/DDBJ whole genome shotgun (WGS) entry which is preliminary data.</text>
</comment>
<organism evidence="9 10">
    <name type="scientific">Thermogemmata fonticola</name>
    <dbReference type="NCBI Taxonomy" id="2755323"/>
    <lineage>
        <taxon>Bacteria</taxon>
        <taxon>Pseudomonadati</taxon>
        <taxon>Planctomycetota</taxon>
        <taxon>Planctomycetia</taxon>
        <taxon>Gemmatales</taxon>
        <taxon>Gemmataceae</taxon>
        <taxon>Thermogemmata</taxon>
    </lineage>
</organism>
<reference evidence="9 10" key="1">
    <citation type="submission" date="2020-07" db="EMBL/GenBank/DDBJ databases">
        <title>Thermogemmata thermophila gen. nov., sp. nov., a novel moderate thermophilic planctomycete from a Kamchatka hot spring.</title>
        <authorList>
            <person name="Elcheninov A.G."/>
            <person name="Podosokorskaya O.A."/>
            <person name="Kovaleva O.L."/>
            <person name="Novikov A."/>
            <person name="Bonch-Osmolovskaya E.A."/>
            <person name="Toshchakov S.V."/>
            <person name="Kublanov I.V."/>
        </authorList>
    </citation>
    <scope>NUCLEOTIDE SEQUENCE [LARGE SCALE GENOMIC DNA]</scope>
    <source>
        <strain evidence="9 10">2918</strain>
    </source>
</reference>
<feature type="transmembrane region" description="Helical" evidence="8">
    <location>
        <begin position="361"/>
        <end position="380"/>
    </location>
</feature>
<comment type="subcellular location">
    <subcellularLocation>
        <location evidence="1">Cell membrane</location>
        <topology evidence="1">Multi-pass membrane protein</topology>
    </subcellularLocation>
</comment>
<evidence type="ECO:0000256" key="8">
    <source>
        <dbReference type="SAM" id="Phobius"/>
    </source>
</evidence>
<dbReference type="GO" id="GO:0008324">
    <property type="term" value="F:monoatomic cation transmembrane transporter activity"/>
    <property type="evidence" value="ECO:0007669"/>
    <property type="project" value="InterPro"/>
</dbReference>
<protein>
    <submittedName>
        <fullName evidence="9">Efflux RND transporter permease subunit</fullName>
    </submittedName>
</protein>
<evidence type="ECO:0000313" key="9">
    <source>
        <dbReference type="EMBL" id="MBA2227491.1"/>
    </source>
</evidence>
<dbReference type="PANTHER" id="PTHR32063:SF17">
    <property type="entry name" value="CATION EFFLUX SYSTEM PROTEIN"/>
    <property type="match status" value="1"/>
</dbReference>
<dbReference type="PANTHER" id="PTHR32063">
    <property type="match status" value="1"/>
</dbReference>
<dbReference type="InterPro" id="IPR001036">
    <property type="entry name" value="Acrflvin-R"/>
</dbReference>
<feature type="transmembrane region" description="Helical" evidence="8">
    <location>
        <begin position="335"/>
        <end position="354"/>
    </location>
</feature>
<evidence type="ECO:0000256" key="6">
    <source>
        <dbReference type="ARBA" id="ARBA00022989"/>
    </source>
</evidence>
<accession>A0A7V8VGF6</accession>
<feature type="transmembrane region" description="Helical" evidence="8">
    <location>
        <begin position="524"/>
        <end position="544"/>
    </location>
</feature>
<dbReference type="GO" id="GO:0005886">
    <property type="term" value="C:plasma membrane"/>
    <property type="evidence" value="ECO:0007669"/>
    <property type="project" value="UniProtKB-SubCell"/>
</dbReference>
<evidence type="ECO:0000313" key="10">
    <source>
        <dbReference type="Proteomes" id="UP000542342"/>
    </source>
</evidence>
<feature type="transmembrane region" description="Helical" evidence="8">
    <location>
        <begin position="967"/>
        <end position="987"/>
    </location>
</feature>
<evidence type="ECO:0000256" key="5">
    <source>
        <dbReference type="ARBA" id="ARBA00022692"/>
    </source>
</evidence>
<evidence type="ECO:0000256" key="4">
    <source>
        <dbReference type="ARBA" id="ARBA00022475"/>
    </source>
</evidence>
<evidence type="ECO:0000256" key="3">
    <source>
        <dbReference type="ARBA" id="ARBA00022448"/>
    </source>
</evidence>
<evidence type="ECO:0000256" key="2">
    <source>
        <dbReference type="ARBA" id="ARBA00010942"/>
    </source>
</evidence>
<keyword evidence="4" id="KW-1003">Cell membrane</keyword>